<reference evidence="1" key="1">
    <citation type="submission" date="2020-03" db="EMBL/GenBank/DDBJ databases">
        <title>Solimonas marina sp. nov., isolated from deep seawater of the Pacific Ocean.</title>
        <authorList>
            <person name="Liu X."/>
            <person name="Lai Q."/>
            <person name="Sun F."/>
            <person name="Gai Y."/>
            <person name="Li G."/>
            <person name="Shao Z."/>
        </authorList>
    </citation>
    <scope>NUCLEOTIDE SEQUENCE</scope>
    <source>
        <strain evidence="1">C16B3</strain>
    </source>
</reference>
<dbReference type="Proteomes" id="UP000653472">
    <property type="component" value="Unassembled WGS sequence"/>
</dbReference>
<dbReference type="EMBL" id="JAAVXB010000002">
    <property type="protein sequence ID" value="NKF21589.1"/>
    <property type="molecule type" value="Genomic_DNA"/>
</dbReference>
<evidence type="ECO:0000313" key="1">
    <source>
        <dbReference type="EMBL" id="NKF21589.1"/>
    </source>
</evidence>
<dbReference type="Pfam" id="PF10045">
    <property type="entry name" value="DUF2280"/>
    <property type="match status" value="1"/>
</dbReference>
<accession>A0A969W8Q5</accession>
<sequence>MAKSKLPDEVKAFIVQGLACYDAPSVVAEAVKQEFGIVVTRQSVEQYDPNKRAGKNLSEKWRVLFDATRKEFKTKTNDIPIANKAVRLRTLQRMVDKAESMKNLPLAAQLLKQAAEEVGDVYTNRQKVDANVKSTARTVIVPAKDAK</sequence>
<keyword evidence="2" id="KW-1185">Reference proteome</keyword>
<gene>
    <name evidence="1" type="ORF">G7Y82_04610</name>
</gene>
<dbReference type="InterPro" id="IPR018738">
    <property type="entry name" value="DUF2280"/>
</dbReference>
<organism evidence="1 2">
    <name type="scientific">Solimonas marina</name>
    <dbReference type="NCBI Taxonomy" id="2714601"/>
    <lineage>
        <taxon>Bacteria</taxon>
        <taxon>Pseudomonadati</taxon>
        <taxon>Pseudomonadota</taxon>
        <taxon>Gammaproteobacteria</taxon>
        <taxon>Nevskiales</taxon>
        <taxon>Nevskiaceae</taxon>
        <taxon>Solimonas</taxon>
    </lineage>
</organism>
<evidence type="ECO:0000313" key="2">
    <source>
        <dbReference type="Proteomes" id="UP000653472"/>
    </source>
</evidence>
<dbReference type="AlphaFoldDB" id="A0A969W8Q5"/>
<proteinExistence type="predicted"/>
<comment type="caution">
    <text evidence="1">The sequence shown here is derived from an EMBL/GenBank/DDBJ whole genome shotgun (WGS) entry which is preliminary data.</text>
</comment>
<name>A0A969W8Q5_9GAMM</name>
<dbReference type="RefSeq" id="WP_168146843.1">
    <property type="nucleotide sequence ID" value="NZ_JAAVXB010000002.1"/>
</dbReference>
<protein>
    <submittedName>
        <fullName evidence="1">DUF2280 domain-containing protein</fullName>
    </submittedName>
</protein>